<reference evidence="2 3" key="1">
    <citation type="submission" date="2014-06" db="EMBL/GenBank/DDBJ databases">
        <title>Rhizobium pelagicum/R2-400B4.</title>
        <authorList>
            <person name="Kimes N.E."/>
            <person name="Lopez-Perez M."/>
        </authorList>
    </citation>
    <scope>NUCLEOTIDE SEQUENCE [LARGE SCALE GENOMIC DNA]</scope>
    <source>
        <strain evidence="2 3">R2-400B4</strain>
    </source>
</reference>
<name>A0A922P0I3_9HYPH</name>
<dbReference type="AlphaFoldDB" id="A0A922P0I3"/>
<keyword evidence="3" id="KW-1185">Reference proteome</keyword>
<sequence>MSSNLLPPTDFGSRELVIHELTSAASWYRLYQSRYPDPLGYGFGSSRFSDPETALTPPDRFGVVYFGSSIKVCFAEAVLRERAIGSKGTFPIGMGELLEVSCASVSTIEPVRLVDLRSDSMLRMRVPTDAARAASHELGQQWSRAVWLHGERPDGIIYDSRLNGETNIVLFDRALTKLRVTAAGPLLDFRNEVAQILDDFAIAIV</sequence>
<dbReference type="Proteomes" id="UP000052167">
    <property type="component" value="Unassembled WGS sequence"/>
</dbReference>
<evidence type="ECO:0000259" key="1">
    <source>
        <dbReference type="SMART" id="SM00953"/>
    </source>
</evidence>
<accession>A0A922P0I3</accession>
<dbReference type="EMBL" id="JOKJ01000036">
    <property type="protein sequence ID" value="KEQ03229.1"/>
    <property type="molecule type" value="Genomic_DNA"/>
</dbReference>
<dbReference type="InterPro" id="IPR014914">
    <property type="entry name" value="RES_dom"/>
</dbReference>
<proteinExistence type="predicted"/>
<feature type="domain" description="RES" evidence="1">
    <location>
        <begin position="38"/>
        <end position="182"/>
    </location>
</feature>
<organism evidence="2 3">
    <name type="scientific">Pseudorhizobium pelagicum</name>
    <dbReference type="NCBI Taxonomy" id="1509405"/>
    <lineage>
        <taxon>Bacteria</taxon>
        <taxon>Pseudomonadati</taxon>
        <taxon>Pseudomonadota</taxon>
        <taxon>Alphaproteobacteria</taxon>
        <taxon>Hyphomicrobiales</taxon>
        <taxon>Rhizobiaceae</taxon>
        <taxon>Rhizobium/Agrobacterium group</taxon>
        <taxon>Pseudorhizobium</taxon>
    </lineage>
</organism>
<comment type="caution">
    <text evidence="2">The sequence shown here is derived from an EMBL/GenBank/DDBJ whole genome shotgun (WGS) entry which is preliminary data.</text>
</comment>
<protein>
    <recommendedName>
        <fullName evidence="1">RES domain-containing protein</fullName>
    </recommendedName>
</protein>
<evidence type="ECO:0000313" key="2">
    <source>
        <dbReference type="EMBL" id="KEQ03229.1"/>
    </source>
</evidence>
<dbReference type="SMART" id="SM00953">
    <property type="entry name" value="RES"/>
    <property type="match status" value="1"/>
</dbReference>
<gene>
    <name evidence="2" type="ORF">GV68_17695</name>
</gene>
<dbReference type="Pfam" id="PF08808">
    <property type="entry name" value="RES"/>
    <property type="match status" value="1"/>
</dbReference>
<evidence type="ECO:0000313" key="3">
    <source>
        <dbReference type="Proteomes" id="UP000052167"/>
    </source>
</evidence>